<keyword evidence="1" id="KW-0472">Membrane</keyword>
<sequence length="216" mass="23911">MAAKQVLRWGFGALFGAAYLWLGHQAAIANDPPLISLLIGLAPLSTSAVVLAWHSRSVWLQSLCAACLLGMLLNLDFLRSNTAWVYYIQHAGMHTMLGIMFGRTLGKDDATALCARLSSMVYAPPLDAHHLRYARNVTVVWTLYFAGAMVISSLLFFFGPLTLWSVFANLLTPVLIGAIFVVEYLTRRAALPGLKHVSIAHSIRLYREYSERSNKD</sequence>
<dbReference type="Proteomes" id="UP001549691">
    <property type="component" value="Unassembled WGS sequence"/>
</dbReference>
<dbReference type="EMBL" id="JBEWZI010000002">
    <property type="protein sequence ID" value="MET7013075.1"/>
    <property type="molecule type" value="Genomic_DNA"/>
</dbReference>
<feature type="transmembrane region" description="Helical" evidence="1">
    <location>
        <begin position="139"/>
        <end position="158"/>
    </location>
</feature>
<protein>
    <recommendedName>
        <fullName evidence="4">Transmembrane protein</fullName>
    </recommendedName>
</protein>
<feature type="transmembrane region" description="Helical" evidence="1">
    <location>
        <begin position="34"/>
        <end position="53"/>
    </location>
</feature>
<reference evidence="2 3" key="1">
    <citation type="submission" date="2024-07" db="EMBL/GenBank/DDBJ databases">
        <title>Uliginosibacterium flavum JJ3220;KACC:17644.</title>
        <authorList>
            <person name="Kim M.K."/>
        </authorList>
    </citation>
    <scope>NUCLEOTIDE SEQUENCE [LARGE SCALE GENOMIC DNA]</scope>
    <source>
        <strain evidence="2 3">KACC:17644</strain>
    </source>
</reference>
<evidence type="ECO:0000256" key="1">
    <source>
        <dbReference type="SAM" id="Phobius"/>
    </source>
</evidence>
<keyword evidence="1" id="KW-0812">Transmembrane</keyword>
<evidence type="ECO:0000313" key="2">
    <source>
        <dbReference type="EMBL" id="MET7013075.1"/>
    </source>
</evidence>
<evidence type="ECO:0008006" key="4">
    <source>
        <dbReference type="Google" id="ProtNLM"/>
    </source>
</evidence>
<dbReference type="RefSeq" id="WP_354599535.1">
    <property type="nucleotide sequence ID" value="NZ_JBEWZI010000002.1"/>
</dbReference>
<comment type="caution">
    <text evidence="2">The sequence shown here is derived from an EMBL/GenBank/DDBJ whole genome shotgun (WGS) entry which is preliminary data.</text>
</comment>
<proteinExistence type="predicted"/>
<gene>
    <name evidence="2" type="ORF">ABXR19_02660</name>
</gene>
<name>A0ABV2TGM1_9RHOO</name>
<keyword evidence="3" id="KW-1185">Reference proteome</keyword>
<feature type="transmembrane region" description="Helical" evidence="1">
    <location>
        <begin position="6"/>
        <end position="22"/>
    </location>
</feature>
<keyword evidence="1" id="KW-1133">Transmembrane helix</keyword>
<accession>A0ABV2TGM1</accession>
<evidence type="ECO:0000313" key="3">
    <source>
        <dbReference type="Proteomes" id="UP001549691"/>
    </source>
</evidence>
<feature type="transmembrane region" description="Helical" evidence="1">
    <location>
        <begin position="164"/>
        <end position="185"/>
    </location>
</feature>
<organism evidence="2 3">
    <name type="scientific">Uliginosibacterium flavum</name>
    <dbReference type="NCBI Taxonomy" id="1396831"/>
    <lineage>
        <taxon>Bacteria</taxon>
        <taxon>Pseudomonadati</taxon>
        <taxon>Pseudomonadota</taxon>
        <taxon>Betaproteobacteria</taxon>
        <taxon>Rhodocyclales</taxon>
        <taxon>Zoogloeaceae</taxon>
        <taxon>Uliginosibacterium</taxon>
    </lineage>
</organism>